<dbReference type="InterPro" id="IPR050085">
    <property type="entry name" value="AGPR"/>
</dbReference>
<evidence type="ECO:0000256" key="5">
    <source>
        <dbReference type="HAMAP-Rule" id="MF_00150"/>
    </source>
</evidence>
<dbReference type="SUPFAM" id="SSF55347">
    <property type="entry name" value="Glyceraldehyde-3-phosphate dehydrogenase-like, C-terminal domain"/>
    <property type="match status" value="1"/>
</dbReference>
<dbReference type="SMART" id="SM00859">
    <property type="entry name" value="Semialdhyde_dh"/>
    <property type="match status" value="1"/>
</dbReference>
<comment type="subcellular location">
    <subcellularLocation>
        <location evidence="5">Cytoplasm</location>
    </subcellularLocation>
</comment>
<feature type="active site" evidence="5 6">
    <location>
        <position position="146"/>
    </location>
</feature>
<name>A0ABW6GSN2_9ACTN</name>
<dbReference type="Gene3D" id="3.30.360.10">
    <property type="entry name" value="Dihydrodipicolinate Reductase, domain 2"/>
    <property type="match status" value="1"/>
</dbReference>
<dbReference type="InterPro" id="IPR058924">
    <property type="entry name" value="AGPR_dimerisation_dom"/>
</dbReference>
<feature type="domain" description="Semialdehyde dehydrogenase NAD-binding" evidence="7">
    <location>
        <begin position="4"/>
        <end position="136"/>
    </location>
</feature>
<keyword evidence="3 5" id="KW-0521">NADP</keyword>
<gene>
    <name evidence="5 8" type="primary">argC</name>
    <name evidence="8" type="ORF">ACFW6T_26215</name>
</gene>
<dbReference type="EMBL" id="JBHYPX010000061">
    <property type="protein sequence ID" value="MFE1355488.1"/>
    <property type="molecule type" value="Genomic_DNA"/>
</dbReference>
<comment type="pathway">
    <text evidence="5">Amino-acid biosynthesis; L-arginine biosynthesis; N(2)-acetyl-L-ornithine from L-glutamate: step 3/4.</text>
</comment>
<organism evidence="8 9">
    <name type="scientific">Kitasatospora phosalacinea</name>
    <dbReference type="NCBI Taxonomy" id="2065"/>
    <lineage>
        <taxon>Bacteria</taxon>
        <taxon>Bacillati</taxon>
        <taxon>Actinomycetota</taxon>
        <taxon>Actinomycetes</taxon>
        <taxon>Kitasatosporales</taxon>
        <taxon>Streptomycetaceae</taxon>
        <taxon>Kitasatospora</taxon>
    </lineage>
</organism>
<keyword evidence="4 5" id="KW-0560">Oxidoreductase</keyword>
<reference evidence="8 9" key="1">
    <citation type="submission" date="2024-09" db="EMBL/GenBank/DDBJ databases">
        <title>The Natural Products Discovery Center: Release of the First 8490 Sequenced Strains for Exploring Actinobacteria Biosynthetic Diversity.</title>
        <authorList>
            <person name="Kalkreuter E."/>
            <person name="Kautsar S.A."/>
            <person name="Yang D."/>
            <person name="Bader C.D."/>
            <person name="Teijaro C.N."/>
            <person name="Fluegel L."/>
            <person name="Davis C.M."/>
            <person name="Simpson J.R."/>
            <person name="Lauterbach L."/>
            <person name="Steele A.D."/>
            <person name="Gui C."/>
            <person name="Meng S."/>
            <person name="Li G."/>
            <person name="Viehrig K."/>
            <person name="Ye F."/>
            <person name="Su P."/>
            <person name="Kiefer A.F."/>
            <person name="Nichols A."/>
            <person name="Cepeda A.J."/>
            <person name="Yan W."/>
            <person name="Fan B."/>
            <person name="Jiang Y."/>
            <person name="Adhikari A."/>
            <person name="Zheng C.-J."/>
            <person name="Schuster L."/>
            <person name="Cowan T.M."/>
            <person name="Smanski M.J."/>
            <person name="Chevrette M.G."/>
            <person name="De Carvalho L.P.S."/>
            <person name="Shen B."/>
        </authorList>
    </citation>
    <scope>NUCLEOTIDE SEQUENCE [LARGE SCALE GENOMIC DNA]</scope>
    <source>
        <strain evidence="8 9">NPDC058753</strain>
    </source>
</reference>
<dbReference type="PANTHER" id="PTHR32338:SF10">
    <property type="entry name" value="N-ACETYL-GAMMA-GLUTAMYL-PHOSPHATE REDUCTASE, CHLOROPLASTIC-RELATED"/>
    <property type="match status" value="1"/>
</dbReference>
<dbReference type="HAMAP" id="MF_00150">
    <property type="entry name" value="ArgC_type1"/>
    <property type="match status" value="1"/>
</dbReference>
<evidence type="ECO:0000256" key="3">
    <source>
        <dbReference type="ARBA" id="ARBA00022857"/>
    </source>
</evidence>
<evidence type="ECO:0000313" key="8">
    <source>
        <dbReference type="EMBL" id="MFE1355488.1"/>
    </source>
</evidence>
<sequence length="342" mass="35022">MVLRVAVAGASGYAGGEVLRLLQAHPEVEIGALTGGSNAGQRFGALQPHLIGLADRVLEPTNPQTLAGHDIVFLGLPHGQSAEVAAQLGEDVLVVDLGADHRLKSSADWEQFYGSPHAGTWPYGLPELPGHREALRGSKRIAVPGCYPTAVTLAMYPAFAAGLAEPEAVITAASGTSGAGKAAKTHLLGSEVMGSMSPYGVGGGHRHTPEMAQNLTPLAGEPVTVSFTPTLAPMPRGILATCSAKAKPGTTAAGLRAAYEKAYGDEPFVHLLPEGQWPHTSSVYGSNAAVLQVVLDERAGRIIAISAIDNLVKGTAGGAVQSMNIALGLPEELGLPLNGVAP</sequence>
<evidence type="ECO:0000313" key="9">
    <source>
        <dbReference type="Proteomes" id="UP001599542"/>
    </source>
</evidence>
<proteinExistence type="inferred from homology"/>
<protein>
    <recommendedName>
        <fullName evidence="5">N-acetyl-gamma-glutamyl-phosphate reductase</fullName>
        <shortName evidence="5">AGPR</shortName>
        <ecNumber evidence="5">1.2.1.38</ecNumber>
    </recommendedName>
    <alternativeName>
        <fullName evidence="5">N-acetyl-glutamate semialdehyde dehydrogenase</fullName>
        <shortName evidence="5">NAGSA dehydrogenase</shortName>
    </alternativeName>
</protein>
<dbReference type="CDD" id="cd23934">
    <property type="entry name" value="AGPR_1_C"/>
    <property type="match status" value="1"/>
</dbReference>
<evidence type="ECO:0000256" key="4">
    <source>
        <dbReference type="ARBA" id="ARBA00023002"/>
    </source>
</evidence>
<dbReference type="NCBIfam" id="TIGR01850">
    <property type="entry name" value="argC"/>
    <property type="match status" value="1"/>
</dbReference>
<dbReference type="InterPro" id="IPR023013">
    <property type="entry name" value="AGPR_AS"/>
</dbReference>
<dbReference type="PROSITE" id="PS01224">
    <property type="entry name" value="ARGC"/>
    <property type="match status" value="1"/>
</dbReference>
<dbReference type="GO" id="GO:0003942">
    <property type="term" value="F:N-acetyl-gamma-glutamyl-phosphate reductase activity"/>
    <property type="evidence" value="ECO:0007669"/>
    <property type="project" value="UniProtKB-EC"/>
</dbReference>
<dbReference type="Pfam" id="PF22698">
    <property type="entry name" value="Semialdhyde_dhC_1"/>
    <property type="match status" value="1"/>
</dbReference>
<dbReference type="SUPFAM" id="SSF51735">
    <property type="entry name" value="NAD(P)-binding Rossmann-fold domains"/>
    <property type="match status" value="1"/>
</dbReference>
<dbReference type="Gene3D" id="3.40.50.720">
    <property type="entry name" value="NAD(P)-binding Rossmann-like Domain"/>
    <property type="match status" value="1"/>
</dbReference>
<dbReference type="RefSeq" id="WP_380329839.1">
    <property type="nucleotide sequence ID" value="NZ_JBHYPW010000061.1"/>
</dbReference>
<dbReference type="Proteomes" id="UP001599542">
    <property type="component" value="Unassembled WGS sequence"/>
</dbReference>
<dbReference type="InterPro" id="IPR000706">
    <property type="entry name" value="AGPR_type-1"/>
</dbReference>
<dbReference type="InterPro" id="IPR000534">
    <property type="entry name" value="Semialdehyde_DH_NAD-bd"/>
</dbReference>
<accession>A0ABW6GSN2</accession>
<comment type="function">
    <text evidence="5">Catalyzes the NADPH-dependent reduction of N-acetyl-5-glutamyl phosphate to yield N-acetyl-L-glutamate 5-semialdehyde.</text>
</comment>
<evidence type="ECO:0000256" key="1">
    <source>
        <dbReference type="ARBA" id="ARBA00022571"/>
    </source>
</evidence>
<comment type="catalytic activity">
    <reaction evidence="5">
        <text>N-acetyl-L-glutamate 5-semialdehyde + phosphate + NADP(+) = N-acetyl-L-glutamyl 5-phosphate + NADPH + H(+)</text>
        <dbReference type="Rhea" id="RHEA:21588"/>
        <dbReference type="ChEBI" id="CHEBI:15378"/>
        <dbReference type="ChEBI" id="CHEBI:29123"/>
        <dbReference type="ChEBI" id="CHEBI:43474"/>
        <dbReference type="ChEBI" id="CHEBI:57783"/>
        <dbReference type="ChEBI" id="CHEBI:57936"/>
        <dbReference type="ChEBI" id="CHEBI:58349"/>
        <dbReference type="EC" id="1.2.1.38"/>
    </reaction>
</comment>
<evidence type="ECO:0000256" key="6">
    <source>
        <dbReference type="PROSITE-ProRule" id="PRU10010"/>
    </source>
</evidence>
<dbReference type="InterPro" id="IPR036291">
    <property type="entry name" value="NAD(P)-bd_dom_sf"/>
</dbReference>
<keyword evidence="2 5" id="KW-0028">Amino-acid biosynthesis</keyword>
<evidence type="ECO:0000256" key="2">
    <source>
        <dbReference type="ARBA" id="ARBA00022605"/>
    </source>
</evidence>
<keyword evidence="9" id="KW-1185">Reference proteome</keyword>
<comment type="caution">
    <text evidence="8">The sequence shown here is derived from an EMBL/GenBank/DDBJ whole genome shotgun (WGS) entry which is preliminary data.</text>
</comment>
<keyword evidence="5" id="KW-0963">Cytoplasm</keyword>
<dbReference type="CDD" id="cd24148">
    <property type="entry name" value="AGPR_1_actinobacAGPR_like"/>
    <property type="match status" value="1"/>
</dbReference>
<dbReference type="Pfam" id="PF01118">
    <property type="entry name" value="Semialdhyde_dh"/>
    <property type="match status" value="1"/>
</dbReference>
<keyword evidence="1 5" id="KW-0055">Arginine biosynthesis</keyword>
<evidence type="ECO:0000259" key="7">
    <source>
        <dbReference type="SMART" id="SM00859"/>
    </source>
</evidence>
<comment type="similarity">
    <text evidence="5">Belongs to the NAGSA dehydrogenase family. Type 1 subfamily.</text>
</comment>
<dbReference type="PANTHER" id="PTHR32338">
    <property type="entry name" value="N-ACETYL-GAMMA-GLUTAMYL-PHOSPHATE REDUCTASE, CHLOROPLASTIC-RELATED-RELATED"/>
    <property type="match status" value="1"/>
</dbReference>
<dbReference type="EC" id="1.2.1.38" evidence="5"/>